<proteinExistence type="predicted"/>
<evidence type="ECO:0000313" key="2">
    <source>
        <dbReference type="EMBL" id="OQP61628.1"/>
    </source>
</evidence>
<gene>
    <name evidence="2" type="ORF">A4R26_18885</name>
</gene>
<protein>
    <recommendedName>
        <fullName evidence="4">DUF3127 domain-containing protein</fullName>
    </recommendedName>
</protein>
<dbReference type="Pfam" id="PF11325">
    <property type="entry name" value="DUF3127"/>
    <property type="match status" value="1"/>
</dbReference>
<sequence>MDISGKIIQFLPVQSGQGKNGTWKKQEFILETGDQYPKKVCIAVWGDKIDMGSFKTGDLVDVSFDVESREYNGRWYTDVKAWKMGKKGGASGPDTSASYNDVQGTSFTASSGGDDDLPF</sequence>
<dbReference type="AlphaFoldDB" id="A0A1V9FTI1"/>
<reference evidence="3" key="1">
    <citation type="submission" date="2016-04" db="EMBL/GenBank/DDBJ databases">
        <authorList>
            <person name="Chen L."/>
            <person name="Zhuang W."/>
            <person name="Wang G."/>
        </authorList>
    </citation>
    <scope>NUCLEOTIDE SEQUENCE [LARGE SCALE GENOMIC DNA]</scope>
    <source>
        <strain evidence="3">208</strain>
    </source>
</reference>
<dbReference type="STRING" id="550983.A4R26_18885"/>
<keyword evidence="3" id="KW-1185">Reference proteome</keyword>
<feature type="compositionally biased region" description="Polar residues" evidence="1">
    <location>
        <begin position="93"/>
        <end position="111"/>
    </location>
</feature>
<evidence type="ECO:0000256" key="1">
    <source>
        <dbReference type="SAM" id="MobiDB-lite"/>
    </source>
</evidence>
<dbReference type="OrthoDB" id="598142at2"/>
<evidence type="ECO:0008006" key="4">
    <source>
        <dbReference type="Google" id="ProtNLM"/>
    </source>
</evidence>
<name>A0A1V9FTI1_9BACT</name>
<organism evidence="2 3">
    <name type="scientific">Niastella populi</name>
    <dbReference type="NCBI Taxonomy" id="550983"/>
    <lineage>
        <taxon>Bacteria</taxon>
        <taxon>Pseudomonadati</taxon>
        <taxon>Bacteroidota</taxon>
        <taxon>Chitinophagia</taxon>
        <taxon>Chitinophagales</taxon>
        <taxon>Chitinophagaceae</taxon>
        <taxon>Niastella</taxon>
    </lineage>
</organism>
<comment type="caution">
    <text evidence="2">The sequence shown here is derived from an EMBL/GenBank/DDBJ whole genome shotgun (WGS) entry which is preliminary data.</text>
</comment>
<dbReference type="Proteomes" id="UP000192276">
    <property type="component" value="Unassembled WGS sequence"/>
</dbReference>
<dbReference type="RefSeq" id="WP_081164131.1">
    <property type="nucleotide sequence ID" value="NZ_LWBP01000134.1"/>
</dbReference>
<feature type="region of interest" description="Disordered" evidence="1">
    <location>
        <begin position="84"/>
        <end position="119"/>
    </location>
</feature>
<dbReference type="EMBL" id="LWBP01000134">
    <property type="protein sequence ID" value="OQP61628.1"/>
    <property type="molecule type" value="Genomic_DNA"/>
</dbReference>
<accession>A0A1V9FTI1</accession>
<dbReference type="InterPro" id="IPR021474">
    <property type="entry name" value="DUF3127"/>
</dbReference>
<evidence type="ECO:0000313" key="3">
    <source>
        <dbReference type="Proteomes" id="UP000192276"/>
    </source>
</evidence>